<keyword evidence="1" id="KW-0732">Signal</keyword>
<feature type="chain" id="PRO_5020680213" description="START domain-containing protein" evidence="1">
    <location>
        <begin position="22"/>
        <end position="462"/>
    </location>
</feature>
<protein>
    <recommendedName>
        <fullName evidence="4">START domain-containing protein</fullName>
    </recommendedName>
</protein>
<keyword evidence="3" id="KW-1185">Reference proteome</keyword>
<dbReference type="Proteomes" id="UP000308267">
    <property type="component" value="Unassembled WGS sequence"/>
</dbReference>
<evidence type="ECO:0000313" key="2">
    <source>
        <dbReference type="EMBL" id="TGZ64528.1"/>
    </source>
</evidence>
<dbReference type="AlphaFoldDB" id="A0A4S2LTS6"/>
<dbReference type="EMBL" id="SJOL01006699">
    <property type="protein sequence ID" value="TGZ64528.1"/>
    <property type="molecule type" value="Genomic_DNA"/>
</dbReference>
<feature type="signal peptide" evidence="1">
    <location>
        <begin position="1"/>
        <end position="21"/>
    </location>
</feature>
<evidence type="ECO:0008006" key="4">
    <source>
        <dbReference type="Google" id="ProtNLM"/>
    </source>
</evidence>
<proteinExistence type="predicted"/>
<evidence type="ECO:0000313" key="3">
    <source>
        <dbReference type="Proteomes" id="UP000308267"/>
    </source>
</evidence>
<gene>
    <name evidence="2" type="ORF">CRM22_006324</name>
</gene>
<sequence length="462" mass="52646">MLTSPFSCLVFLVTLGVSVDGAYLRLSLHDQSRFFNMWSVKGNPYDICDPVRQVLSKISIGFPIYRANCQAQSSNIVYMDVWTFYPTCFSSMKYEFERMLRSPTFLPDWSSSLITVDHYPGDRLPIKTALVHIKRGKMDTSDGQLIESRIVNLIKTHLNPAPDLVYSVPTTEVYKQEYFAVYIRKPDNTVTASTVGPNGYVAAITGVGPQKIFGHDELTYVAHTPWCPTGTDKQTSVYTVILEGPPQPAWTTKARQKLANMLSETKFSTEDDVHLDADLDDILETQGYLLVSYKVYMPDSEMRPERVKILSSEVEDLRIVRKELTWPNARCKKQPRNFHKLNTRVRIPIKTEEGPHTWRPTPSELKAAVVEARGTFINAIRESRFVEAIDLHRVEDIQADCMGGLFATGTIALRGTPLQSYSRLDLLNLVDSFNKELEGKFQFELEARFTTYSQFFCSNIWQ</sequence>
<comment type="caution">
    <text evidence="2">The sequence shown here is derived from an EMBL/GenBank/DDBJ whole genome shotgun (WGS) entry which is preliminary data.</text>
</comment>
<name>A0A4S2LTS6_OPIFE</name>
<reference evidence="2 3" key="1">
    <citation type="journal article" date="2019" name="BMC Genomics">
        <title>New insights from Opisthorchis felineus genome: update on genomics of the epidemiologically important liver flukes.</title>
        <authorList>
            <person name="Ershov N.I."/>
            <person name="Mordvinov V.A."/>
            <person name="Prokhortchouk E.B."/>
            <person name="Pakharukova M.Y."/>
            <person name="Gunbin K.V."/>
            <person name="Ustyantsev K."/>
            <person name="Genaev M.A."/>
            <person name="Blinov A.G."/>
            <person name="Mazur A."/>
            <person name="Boulygina E."/>
            <person name="Tsygankova S."/>
            <person name="Khrameeva E."/>
            <person name="Chekanov N."/>
            <person name="Fan G."/>
            <person name="Xiao A."/>
            <person name="Zhang H."/>
            <person name="Xu X."/>
            <person name="Yang H."/>
            <person name="Solovyev V."/>
            <person name="Lee S.M."/>
            <person name="Liu X."/>
            <person name="Afonnikov D.A."/>
            <person name="Skryabin K.G."/>
        </authorList>
    </citation>
    <scope>NUCLEOTIDE SEQUENCE [LARGE SCALE GENOMIC DNA]</scope>
    <source>
        <strain evidence="2">AK-0245</strain>
        <tissue evidence="2">Whole organism</tissue>
    </source>
</reference>
<organism evidence="2 3">
    <name type="scientific">Opisthorchis felineus</name>
    <dbReference type="NCBI Taxonomy" id="147828"/>
    <lineage>
        <taxon>Eukaryota</taxon>
        <taxon>Metazoa</taxon>
        <taxon>Spiralia</taxon>
        <taxon>Lophotrochozoa</taxon>
        <taxon>Platyhelminthes</taxon>
        <taxon>Trematoda</taxon>
        <taxon>Digenea</taxon>
        <taxon>Opisthorchiida</taxon>
        <taxon>Opisthorchiata</taxon>
        <taxon>Opisthorchiidae</taxon>
        <taxon>Opisthorchis</taxon>
    </lineage>
</organism>
<evidence type="ECO:0000256" key="1">
    <source>
        <dbReference type="SAM" id="SignalP"/>
    </source>
</evidence>
<accession>A0A4S2LTS6</accession>